<name>A0A418MWX6_9ACTN</name>
<keyword evidence="3" id="KW-1185">Reference proteome</keyword>
<dbReference type="EMBL" id="QXEC01000006">
    <property type="protein sequence ID" value="RIV39478.1"/>
    <property type="molecule type" value="Genomic_DNA"/>
</dbReference>
<dbReference type="AlphaFoldDB" id="A0A418MWX6"/>
<proteinExistence type="predicted"/>
<evidence type="ECO:0000313" key="3">
    <source>
        <dbReference type="Proteomes" id="UP000283832"/>
    </source>
</evidence>
<organism evidence="2 3">
    <name type="scientific">Micromonospora radicis</name>
    <dbReference type="NCBI Taxonomy" id="1894971"/>
    <lineage>
        <taxon>Bacteria</taxon>
        <taxon>Bacillati</taxon>
        <taxon>Actinomycetota</taxon>
        <taxon>Actinomycetes</taxon>
        <taxon>Micromonosporales</taxon>
        <taxon>Micromonosporaceae</taxon>
        <taxon>Micromonospora</taxon>
    </lineage>
</organism>
<feature type="compositionally biased region" description="Polar residues" evidence="1">
    <location>
        <begin position="17"/>
        <end position="31"/>
    </location>
</feature>
<dbReference type="Proteomes" id="UP000283832">
    <property type="component" value="Unassembled WGS sequence"/>
</dbReference>
<comment type="caution">
    <text evidence="2">The sequence shown here is derived from an EMBL/GenBank/DDBJ whole genome shotgun (WGS) entry which is preliminary data.</text>
</comment>
<feature type="region of interest" description="Disordered" evidence="1">
    <location>
        <begin position="17"/>
        <end position="39"/>
    </location>
</feature>
<dbReference type="Gene3D" id="2.50.20.20">
    <property type="match status" value="1"/>
</dbReference>
<accession>A0A418MWX6</accession>
<gene>
    <name evidence="2" type="ORF">D2L64_09210</name>
</gene>
<dbReference type="OrthoDB" id="3389388at2"/>
<sequence length="259" mass="26830">MSVIAAALLVPGVAACNSESTDSPSAGSSSREVPKDPKEALVASTKGLADGNYTFTIASESFNGSGGVHKPSNSAQMAMKMGDESFTMDFELIQIESDTWVKVDLGDLFAGIPGMEGMKDKYQHLDAAKAGGARSLDMLKEGTDPADAAAMFQGLSEVQETGPGTYSGKVDITAAKDSVAADEDVLKALGDQAKAVPFTAKLDSEGRLTELVISVPAAGEAKAQEIKVSYADYGAATAAQKPPADQVVEASAQTYEMFK</sequence>
<evidence type="ECO:0000313" key="2">
    <source>
        <dbReference type="EMBL" id="RIV39478.1"/>
    </source>
</evidence>
<evidence type="ECO:0008006" key="4">
    <source>
        <dbReference type="Google" id="ProtNLM"/>
    </source>
</evidence>
<evidence type="ECO:0000256" key="1">
    <source>
        <dbReference type="SAM" id="MobiDB-lite"/>
    </source>
</evidence>
<protein>
    <recommendedName>
        <fullName evidence="4">LppX_LprAFG lipoprotein</fullName>
    </recommendedName>
</protein>
<reference evidence="2 3" key="1">
    <citation type="submission" date="2018-08" db="EMBL/GenBank/DDBJ databases">
        <title>Jishengella sp. nov., isolated from a root of Azadirachta indica A. Juss. var. siamensis Valenton.</title>
        <authorList>
            <person name="Kuncharoen N."/>
            <person name="Tanasupawat S."/>
            <person name="Kudo T."/>
            <person name="Ohkuma M."/>
        </authorList>
    </citation>
    <scope>NUCLEOTIDE SEQUENCE [LARGE SCALE GENOMIC DNA]</scope>
    <source>
        <strain evidence="2 3">AZ1-13</strain>
    </source>
</reference>